<dbReference type="RefSeq" id="XP_017029771.1">
    <property type="nucleotide sequence ID" value="XM_017174282.3"/>
</dbReference>
<dbReference type="OrthoDB" id="10258440at2759"/>
<protein>
    <submittedName>
        <fullName evidence="3">Transmembrane protein 60</fullName>
    </submittedName>
</protein>
<keyword evidence="2" id="KW-1185">Reference proteome</keyword>
<gene>
    <name evidence="3" type="primary">LOC108079802</name>
</gene>
<evidence type="ECO:0000256" key="1">
    <source>
        <dbReference type="SAM" id="Phobius"/>
    </source>
</evidence>
<evidence type="ECO:0000313" key="2">
    <source>
        <dbReference type="Proteomes" id="UP001652661"/>
    </source>
</evidence>
<keyword evidence="1" id="KW-1133">Transmembrane helix</keyword>
<organism evidence="2 3">
    <name type="scientific">Drosophila kikkawai</name>
    <name type="common">Fruit fly</name>
    <dbReference type="NCBI Taxonomy" id="30033"/>
    <lineage>
        <taxon>Eukaryota</taxon>
        <taxon>Metazoa</taxon>
        <taxon>Ecdysozoa</taxon>
        <taxon>Arthropoda</taxon>
        <taxon>Hexapoda</taxon>
        <taxon>Insecta</taxon>
        <taxon>Pterygota</taxon>
        <taxon>Neoptera</taxon>
        <taxon>Endopterygota</taxon>
        <taxon>Diptera</taxon>
        <taxon>Brachycera</taxon>
        <taxon>Muscomorpha</taxon>
        <taxon>Ephydroidea</taxon>
        <taxon>Drosophilidae</taxon>
        <taxon>Drosophila</taxon>
        <taxon>Sophophora</taxon>
    </lineage>
</organism>
<name>A0A6P4J393_DROKI</name>
<dbReference type="InterPro" id="IPR019396">
    <property type="entry name" value="TM_Fragile-X-F-assoc"/>
</dbReference>
<dbReference type="PANTHER" id="PTHR13568:SF4">
    <property type="entry name" value="TRANSMEMBRANE PROTEIN 60"/>
    <property type="match status" value="1"/>
</dbReference>
<dbReference type="PANTHER" id="PTHR13568">
    <property type="entry name" value="FAM11A, B PROTEIN"/>
    <property type="match status" value="1"/>
</dbReference>
<feature type="transmembrane region" description="Helical" evidence="1">
    <location>
        <begin position="101"/>
        <end position="120"/>
    </location>
</feature>
<feature type="transmembrane region" description="Helical" evidence="1">
    <location>
        <begin position="7"/>
        <end position="25"/>
    </location>
</feature>
<feature type="transmembrane region" description="Helical" evidence="1">
    <location>
        <begin position="31"/>
        <end position="53"/>
    </location>
</feature>
<dbReference type="Pfam" id="PF10269">
    <property type="entry name" value="Tmemb_185A"/>
    <property type="match status" value="1"/>
</dbReference>
<evidence type="ECO:0000313" key="3">
    <source>
        <dbReference type="RefSeq" id="XP_017029771.1"/>
    </source>
</evidence>
<accession>A0A6P4J393</accession>
<keyword evidence="1" id="KW-0472">Membrane</keyword>
<dbReference type="GeneID" id="108079802"/>
<feature type="transmembrane region" description="Helical" evidence="1">
    <location>
        <begin position="74"/>
        <end position="95"/>
    </location>
</feature>
<proteinExistence type="predicted"/>
<dbReference type="OMA" id="RTHWNWF"/>
<dbReference type="AlphaFoldDB" id="A0A6P4J393"/>
<sequence>MTLAHRALFTWFIVLVFFILLCLRLEPRTNWNWFVTFTPLWIFDVIIIIYVIIKFIRKWRNLSRLTDLLFLYKWNIAGVLLTIASQVMICLRLEYPHQIPIYVTIAPLILLLSTAIFYVGSHLGKREGWLQ</sequence>
<dbReference type="Proteomes" id="UP001652661">
    <property type="component" value="Chromosome 3L"/>
</dbReference>
<keyword evidence="1 3" id="KW-0812">Transmembrane</keyword>
<reference evidence="3" key="1">
    <citation type="submission" date="2025-08" db="UniProtKB">
        <authorList>
            <consortium name="RefSeq"/>
        </authorList>
    </citation>
    <scope>IDENTIFICATION</scope>
    <source>
        <strain evidence="3">14028-0561.14</strain>
        <tissue evidence="3">Whole fly</tissue>
    </source>
</reference>